<dbReference type="Gene3D" id="3.90.245.10">
    <property type="entry name" value="Ribonucleoside hydrolase-like"/>
    <property type="match status" value="1"/>
</dbReference>
<sequence>MGNVSVPIIAKGESQPLSVSIVNASHVHGSDGLGGVTQLRDSNGNRCYSEMLLSSVTTGAVDVILEVVKQYPSQIILLCIGPLTNIAKAILTCPTEMKKVKGIVLMGGAFEVYGNVTLSAEFNVYADPHAAQVVFESGIPVTIVPLDVTHQVLLDAGQFEGLCVRHDGQWGRFLLDCTKVCFEFHCQHEGLDGFYLHDPVAVGYLEHPGFFDTVPAYVQVETTSDLTRGRTVADLRPSHIDGPEPNAQVCVGINTGQFLDYFLDRIFASA</sequence>
<reference evidence="4" key="1">
    <citation type="submission" date="2018-05" db="EMBL/GenBank/DDBJ databases">
        <authorList>
            <person name="Lanie J.A."/>
            <person name="Ng W.-L."/>
            <person name="Kazmierczak K.M."/>
            <person name="Andrzejewski T.M."/>
            <person name="Davidsen T.M."/>
            <person name="Wayne K.J."/>
            <person name="Tettelin H."/>
            <person name="Glass J.I."/>
            <person name="Rusch D."/>
            <person name="Podicherti R."/>
            <person name="Tsui H.-C.T."/>
            <person name="Winkler M.E."/>
        </authorList>
    </citation>
    <scope>NUCLEOTIDE SEQUENCE</scope>
</reference>
<dbReference type="InterPro" id="IPR001910">
    <property type="entry name" value="Inosine/uridine_hydrolase_dom"/>
</dbReference>
<name>A0A382F855_9ZZZZ</name>
<dbReference type="SUPFAM" id="SSF53590">
    <property type="entry name" value="Nucleoside hydrolase"/>
    <property type="match status" value="1"/>
</dbReference>
<dbReference type="PANTHER" id="PTHR12304">
    <property type="entry name" value="INOSINE-URIDINE PREFERRING NUCLEOSIDE HYDROLASE"/>
    <property type="match status" value="1"/>
</dbReference>
<gene>
    <name evidence="4" type="ORF">METZ01_LOCUS211994</name>
</gene>
<dbReference type="Pfam" id="PF01156">
    <property type="entry name" value="IU_nuc_hydro"/>
    <property type="match status" value="1"/>
</dbReference>
<evidence type="ECO:0000256" key="2">
    <source>
        <dbReference type="ARBA" id="ARBA00023295"/>
    </source>
</evidence>
<dbReference type="AlphaFoldDB" id="A0A382F855"/>
<dbReference type="GO" id="GO:0005829">
    <property type="term" value="C:cytosol"/>
    <property type="evidence" value="ECO:0007669"/>
    <property type="project" value="TreeGrafter"/>
</dbReference>
<proteinExistence type="predicted"/>
<feature type="domain" description="Inosine/uridine-preferring nucleoside hydrolase" evidence="3">
    <location>
        <begin position="5"/>
        <end position="259"/>
    </location>
</feature>
<keyword evidence="2" id="KW-0326">Glycosidase</keyword>
<organism evidence="4">
    <name type="scientific">marine metagenome</name>
    <dbReference type="NCBI Taxonomy" id="408172"/>
    <lineage>
        <taxon>unclassified sequences</taxon>
        <taxon>metagenomes</taxon>
        <taxon>ecological metagenomes</taxon>
    </lineage>
</organism>
<evidence type="ECO:0000313" key="4">
    <source>
        <dbReference type="EMBL" id="SVB59140.1"/>
    </source>
</evidence>
<keyword evidence="1" id="KW-0378">Hydrolase</keyword>
<protein>
    <recommendedName>
        <fullName evidence="3">Inosine/uridine-preferring nucleoside hydrolase domain-containing protein</fullName>
    </recommendedName>
</protein>
<dbReference type="GO" id="GO:0008477">
    <property type="term" value="F:purine nucleosidase activity"/>
    <property type="evidence" value="ECO:0007669"/>
    <property type="project" value="TreeGrafter"/>
</dbReference>
<dbReference type="GO" id="GO:0006152">
    <property type="term" value="P:purine nucleoside catabolic process"/>
    <property type="evidence" value="ECO:0007669"/>
    <property type="project" value="TreeGrafter"/>
</dbReference>
<dbReference type="EMBL" id="UINC01048517">
    <property type="protein sequence ID" value="SVB59140.1"/>
    <property type="molecule type" value="Genomic_DNA"/>
</dbReference>
<dbReference type="InterPro" id="IPR036452">
    <property type="entry name" value="Ribo_hydro-like"/>
</dbReference>
<evidence type="ECO:0000256" key="1">
    <source>
        <dbReference type="ARBA" id="ARBA00022801"/>
    </source>
</evidence>
<evidence type="ECO:0000259" key="3">
    <source>
        <dbReference type="Pfam" id="PF01156"/>
    </source>
</evidence>
<dbReference type="PANTHER" id="PTHR12304:SF4">
    <property type="entry name" value="URIDINE NUCLEOSIDASE"/>
    <property type="match status" value="1"/>
</dbReference>
<dbReference type="InterPro" id="IPR023186">
    <property type="entry name" value="IUNH"/>
</dbReference>
<accession>A0A382F855</accession>